<evidence type="ECO:0000256" key="5">
    <source>
        <dbReference type="ARBA" id="ARBA00022840"/>
    </source>
</evidence>
<dbReference type="PANTHER" id="PTHR42781">
    <property type="entry name" value="SPERMIDINE/PUTRESCINE IMPORT ATP-BINDING PROTEIN POTA"/>
    <property type="match status" value="1"/>
</dbReference>
<dbReference type="SMART" id="SM00382">
    <property type="entry name" value="AAA"/>
    <property type="match status" value="1"/>
</dbReference>
<dbReference type="GO" id="GO:0005524">
    <property type="term" value="F:ATP binding"/>
    <property type="evidence" value="ECO:0007669"/>
    <property type="project" value="UniProtKB-KW"/>
</dbReference>
<dbReference type="CDD" id="cd03259">
    <property type="entry name" value="ABC_Carb_Solutes_like"/>
    <property type="match status" value="1"/>
</dbReference>
<evidence type="ECO:0000256" key="6">
    <source>
        <dbReference type="ARBA" id="ARBA00023004"/>
    </source>
</evidence>
<dbReference type="InterPro" id="IPR017871">
    <property type="entry name" value="ABC_transporter-like_CS"/>
</dbReference>
<dbReference type="Pfam" id="PF00005">
    <property type="entry name" value="ABC_tran"/>
    <property type="match status" value="1"/>
</dbReference>
<dbReference type="PROSITE" id="PS00211">
    <property type="entry name" value="ABC_TRANSPORTER_1"/>
    <property type="match status" value="1"/>
</dbReference>
<gene>
    <name evidence="10" type="ORF">OE749_12770</name>
</gene>
<evidence type="ECO:0000256" key="4">
    <source>
        <dbReference type="ARBA" id="ARBA00022741"/>
    </source>
</evidence>
<dbReference type="InterPro" id="IPR050093">
    <property type="entry name" value="ABC_SmlMolc_Importer"/>
</dbReference>
<dbReference type="SUPFAM" id="SSF52540">
    <property type="entry name" value="P-loop containing nucleoside triphosphate hydrolases"/>
    <property type="match status" value="1"/>
</dbReference>
<dbReference type="SUPFAM" id="SSF50331">
    <property type="entry name" value="MOP-like"/>
    <property type="match status" value="1"/>
</dbReference>
<keyword evidence="8" id="KW-0472">Membrane</keyword>
<evidence type="ECO:0000259" key="9">
    <source>
        <dbReference type="PROSITE" id="PS50893"/>
    </source>
</evidence>
<evidence type="ECO:0000256" key="2">
    <source>
        <dbReference type="ARBA" id="ARBA00022475"/>
    </source>
</evidence>
<feature type="domain" description="ABC transporter" evidence="9">
    <location>
        <begin position="2"/>
        <end position="234"/>
    </location>
</feature>
<keyword evidence="4" id="KW-0547">Nucleotide-binding</keyword>
<keyword evidence="1" id="KW-0813">Transport</keyword>
<evidence type="ECO:0000256" key="3">
    <source>
        <dbReference type="ARBA" id="ARBA00022496"/>
    </source>
</evidence>
<evidence type="ECO:0000256" key="8">
    <source>
        <dbReference type="ARBA" id="ARBA00023136"/>
    </source>
</evidence>
<keyword evidence="5 10" id="KW-0067">ATP-binding</keyword>
<dbReference type="InterPro" id="IPR003439">
    <property type="entry name" value="ABC_transporter-like_ATP-bd"/>
</dbReference>
<evidence type="ECO:0000313" key="11">
    <source>
        <dbReference type="Proteomes" id="UP001652504"/>
    </source>
</evidence>
<keyword evidence="2" id="KW-1003">Cell membrane</keyword>
<dbReference type="RefSeq" id="WP_263712851.1">
    <property type="nucleotide sequence ID" value="NZ_JAOWKX010000006.1"/>
</dbReference>
<dbReference type="InterPro" id="IPR015853">
    <property type="entry name" value="ABC_transpr_FbpC"/>
</dbReference>
<reference evidence="10 11" key="1">
    <citation type="submission" date="2022-10" db="EMBL/GenBank/DDBJ databases">
        <title>Aestuariibacter sp. AA17 isolated from Montipora capitata coral fragment.</title>
        <authorList>
            <person name="Emsley S.A."/>
            <person name="Pfannmuller K.M."/>
            <person name="Loughran R.M."/>
            <person name="Shlafstein M."/>
            <person name="Papke E."/>
            <person name="Saw J.H."/>
            <person name="Ushijima B."/>
            <person name="Videau P."/>
        </authorList>
    </citation>
    <scope>NUCLEOTIDE SEQUENCE [LARGE SCALE GENOMIC DNA]</scope>
    <source>
        <strain evidence="10 11">AA17</strain>
    </source>
</reference>
<dbReference type="InterPro" id="IPR013611">
    <property type="entry name" value="Transp-assoc_OB_typ2"/>
</dbReference>
<proteinExistence type="predicted"/>
<accession>A0ABT3AA63</accession>
<dbReference type="Pfam" id="PF08402">
    <property type="entry name" value="TOBE_2"/>
    <property type="match status" value="1"/>
</dbReference>
<organism evidence="10 11">
    <name type="scientific">Fluctibacter corallii</name>
    <dbReference type="NCBI Taxonomy" id="2984329"/>
    <lineage>
        <taxon>Bacteria</taxon>
        <taxon>Pseudomonadati</taxon>
        <taxon>Pseudomonadota</taxon>
        <taxon>Gammaproteobacteria</taxon>
        <taxon>Alteromonadales</taxon>
        <taxon>Alteromonadaceae</taxon>
        <taxon>Fluctibacter</taxon>
    </lineage>
</organism>
<keyword evidence="3" id="KW-0410">Iron transport</keyword>
<comment type="caution">
    <text evidence="10">The sequence shown here is derived from an EMBL/GenBank/DDBJ whole genome shotgun (WGS) entry which is preliminary data.</text>
</comment>
<dbReference type="InterPro" id="IPR003593">
    <property type="entry name" value="AAA+_ATPase"/>
</dbReference>
<dbReference type="Gene3D" id="2.40.50.100">
    <property type="match status" value="1"/>
</dbReference>
<dbReference type="PROSITE" id="PS50893">
    <property type="entry name" value="ABC_TRANSPORTER_2"/>
    <property type="match status" value="1"/>
</dbReference>
<dbReference type="InterPro" id="IPR008995">
    <property type="entry name" value="Mo/tungstate-bd_C_term_dom"/>
</dbReference>
<name>A0ABT3AA63_9ALTE</name>
<dbReference type="Proteomes" id="UP001652504">
    <property type="component" value="Unassembled WGS sequence"/>
</dbReference>
<keyword evidence="7" id="KW-0406">Ion transport</keyword>
<dbReference type="InterPro" id="IPR027417">
    <property type="entry name" value="P-loop_NTPase"/>
</dbReference>
<sequence>MLTLNDIQIRYGNVTAVNYVSLSLKEGQIGCLLGPSGCGKTSTLRAIAGFEHVASGSIELRGALVSSASTHIPPEKRHMSVVFQDFALFPHMSIADNIAFGLHTVPQEQRHARVDAMLDLIGLPNIGERYPHELSGGQQQRVALARALAPEPDLILLDEPFSSLDADLREELAKDIRRILKHQKTSALMVTHDQHEAFAIADVIGVMCDGALHQWDSAYGLYHRPVSRFVADFIGSGVLIPGVITEHHQVDCCLGQFALSAQHQFDKGARVEVLVRPDDIEHDDKSPQKARILNRMFRGSHIMYELGVEGSHVPLLCLAPSHHDHEVGEQFGIKTDLAHVVMFARAS</sequence>
<protein>
    <submittedName>
        <fullName evidence="10">ABC transporter ATP-binding protein</fullName>
    </submittedName>
</protein>
<evidence type="ECO:0000256" key="7">
    <source>
        <dbReference type="ARBA" id="ARBA00023065"/>
    </source>
</evidence>
<dbReference type="Gene3D" id="3.40.50.300">
    <property type="entry name" value="P-loop containing nucleotide triphosphate hydrolases"/>
    <property type="match status" value="1"/>
</dbReference>
<evidence type="ECO:0000256" key="1">
    <source>
        <dbReference type="ARBA" id="ARBA00022448"/>
    </source>
</evidence>
<evidence type="ECO:0000313" key="10">
    <source>
        <dbReference type="EMBL" id="MCV2885565.1"/>
    </source>
</evidence>
<dbReference type="PANTHER" id="PTHR42781:SF4">
    <property type="entry name" value="SPERMIDINE_PUTRESCINE IMPORT ATP-BINDING PROTEIN POTA"/>
    <property type="match status" value="1"/>
</dbReference>
<keyword evidence="11" id="KW-1185">Reference proteome</keyword>
<keyword evidence="6" id="KW-0408">Iron</keyword>
<dbReference type="EMBL" id="JAOWKX010000006">
    <property type="protein sequence ID" value="MCV2885565.1"/>
    <property type="molecule type" value="Genomic_DNA"/>
</dbReference>